<comment type="caution">
    <text evidence="1">The sequence shown here is derived from an EMBL/GenBank/DDBJ whole genome shotgun (WGS) entry which is preliminary data.</text>
</comment>
<sequence length="128" mass="13320">MTFPPKTLADLQALRLAGLPADQVLSVKKAGLADCPTTVVRVVLKRGRTDREIAATVVRALYDAGFSTACGGSVFAGYSKATASGEGDFPDAGLMNFDGPRGAGDGKHAIHVVVGSPVNPRLQFDLTY</sequence>
<evidence type="ECO:0000313" key="1">
    <source>
        <dbReference type="EMBL" id="GAA0221892.1"/>
    </source>
</evidence>
<accession>A0ABP3D361</accession>
<proteinExistence type="predicted"/>
<dbReference type="RefSeq" id="WP_344646961.1">
    <property type="nucleotide sequence ID" value="NZ_BAAAGX010000003.1"/>
</dbReference>
<dbReference type="Proteomes" id="UP001500967">
    <property type="component" value="Unassembled WGS sequence"/>
</dbReference>
<dbReference type="EMBL" id="BAAAGX010000003">
    <property type="protein sequence ID" value="GAA0221892.1"/>
    <property type="molecule type" value="Genomic_DNA"/>
</dbReference>
<name>A0ABP3D361_9ACTN</name>
<organism evidence="1 2">
    <name type="scientific">Cryptosporangium japonicum</name>
    <dbReference type="NCBI Taxonomy" id="80872"/>
    <lineage>
        <taxon>Bacteria</taxon>
        <taxon>Bacillati</taxon>
        <taxon>Actinomycetota</taxon>
        <taxon>Actinomycetes</taxon>
        <taxon>Cryptosporangiales</taxon>
        <taxon>Cryptosporangiaceae</taxon>
        <taxon>Cryptosporangium</taxon>
    </lineage>
</organism>
<reference evidence="2" key="1">
    <citation type="journal article" date="2019" name="Int. J. Syst. Evol. Microbiol.">
        <title>The Global Catalogue of Microorganisms (GCM) 10K type strain sequencing project: providing services to taxonomists for standard genome sequencing and annotation.</title>
        <authorList>
            <consortium name="The Broad Institute Genomics Platform"/>
            <consortium name="The Broad Institute Genome Sequencing Center for Infectious Disease"/>
            <person name="Wu L."/>
            <person name="Ma J."/>
        </authorList>
    </citation>
    <scope>NUCLEOTIDE SEQUENCE [LARGE SCALE GENOMIC DNA]</scope>
    <source>
        <strain evidence="2">JCM 10425</strain>
    </source>
</reference>
<gene>
    <name evidence="1" type="ORF">GCM10009539_03840</name>
</gene>
<protein>
    <submittedName>
        <fullName evidence="1">Uncharacterized protein</fullName>
    </submittedName>
</protein>
<keyword evidence="2" id="KW-1185">Reference proteome</keyword>
<evidence type="ECO:0000313" key="2">
    <source>
        <dbReference type="Proteomes" id="UP001500967"/>
    </source>
</evidence>